<dbReference type="SMART" id="SM00345">
    <property type="entry name" value="HTH_GNTR"/>
    <property type="match status" value="1"/>
</dbReference>
<evidence type="ECO:0000259" key="4">
    <source>
        <dbReference type="PROSITE" id="PS50949"/>
    </source>
</evidence>
<evidence type="ECO:0000256" key="2">
    <source>
        <dbReference type="ARBA" id="ARBA00023125"/>
    </source>
</evidence>
<dbReference type="SUPFAM" id="SSF46785">
    <property type="entry name" value="Winged helix' DNA-binding domain"/>
    <property type="match status" value="1"/>
</dbReference>
<dbReference type="InterPro" id="IPR000524">
    <property type="entry name" value="Tscrpt_reg_HTH_GntR"/>
</dbReference>
<feature type="domain" description="HTH gntR-type" evidence="4">
    <location>
        <begin position="3"/>
        <end position="70"/>
    </location>
</feature>
<dbReference type="InterPro" id="IPR011711">
    <property type="entry name" value="GntR_C"/>
</dbReference>
<keyword evidence="2" id="KW-0238">DNA-binding</keyword>
<keyword evidence="1" id="KW-0805">Transcription regulation</keyword>
<dbReference type="EMBL" id="CZBV01000008">
    <property type="protein sequence ID" value="CUQ90096.1"/>
    <property type="molecule type" value="Genomic_DNA"/>
</dbReference>
<dbReference type="PANTHER" id="PTHR43537:SF45">
    <property type="entry name" value="GNTR FAMILY REGULATORY PROTEIN"/>
    <property type="match status" value="1"/>
</dbReference>
<dbReference type="Gene3D" id="1.20.120.530">
    <property type="entry name" value="GntR ligand-binding domain-like"/>
    <property type="match status" value="1"/>
</dbReference>
<sequence length="220" mass="25941">MEKSLNEDTYEKLKYDIMNFKLVPGDSISAQKIAVRYNVSRTPAREAIVNLEKEGLLKIIPQSGTYVASINCRRFEQEWFVRKSLEVGMVDPVFEHVSNEMLDKMEELNSRLINYDKSNEKVPRIEIDNAFHELIYESSGEQLAANIIKMQMSHYNRIRFLAELNSSISVKTNEEHEMLIDAIRKKDKRMYLRVIKGHINRIFNEIDKLRIIYPDYFENN</sequence>
<dbReference type="AlphaFoldDB" id="A0A175A176"/>
<evidence type="ECO:0000313" key="6">
    <source>
        <dbReference type="Proteomes" id="UP000095780"/>
    </source>
</evidence>
<evidence type="ECO:0000256" key="1">
    <source>
        <dbReference type="ARBA" id="ARBA00023015"/>
    </source>
</evidence>
<dbReference type="InterPro" id="IPR008920">
    <property type="entry name" value="TF_FadR/GntR_C"/>
</dbReference>
<dbReference type="Proteomes" id="UP000095780">
    <property type="component" value="Unassembled WGS sequence"/>
</dbReference>
<proteinExistence type="predicted"/>
<accession>A0A175A176</accession>
<dbReference type="Gene3D" id="1.10.10.10">
    <property type="entry name" value="Winged helix-like DNA-binding domain superfamily/Winged helix DNA-binding domain"/>
    <property type="match status" value="1"/>
</dbReference>
<evidence type="ECO:0000313" key="5">
    <source>
        <dbReference type="EMBL" id="CUQ90096.1"/>
    </source>
</evidence>
<dbReference type="PANTHER" id="PTHR43537">
    <property type="entry name" value="TRANSCRIPTIONAL REGULATOR, GNTR FAMILY"/>
    <property type="match status" value="1"/>
</dbReference>
<dbReference type="SUPFAM" id="SSF48008">
    <property type="entry name" value="GntR ligand-binding domain-like"/>
    <property type="match status" value="1"/>
</dbReference>
<keyword evidence="3" id="KW-0804">Transcription</keyword>
<gene>
    <name evidence="5" type="primary">ydfH_3</name>
    <name evidence="5" type="ORF">ERS852492_02596</name>
</gene>
<protein>
    <submittedName>
        <fullName evidence="5">Uncharacterized HTH-type transcriptional regulator ydfH</fullName>
    </submittedName>
</protein>
<name>A0A175A176_9FIRM</name>
<dbReference type="Pfam" id="PF07729">
    <property type="entry name" value="FCD"/>
    <property type="match status" value="1"/>
</dbReference>
<dbReference type="InterPro" id="IPR036390">
    <property type="entry name" value="WH_DNA-bd_sf"/>
</dbReference>
<dbReference type="Pfam" id="PF00392">
    <property type="entry name" value="GntR"/>
    <property type="match status" value="1"/>
</dbReference>
<dbReference type="RefSeq" id="WP_055287982.1">
    <property type="nucleotide sequence ID" value="NZ_CABIXW010000008.1"/>
</dbReference>
<evidence type="ECO:0000256" key="3">
    <source>
        <dbReference type="ARBA" id="ARBA00023163"/>
    </source>
</evidence>
<dbReference type="PROSITE" id="PS50949">
    <property type="entry name" value="HTH_GNTR"/>
    <property type="match status" value="1"/>
</dbReference>
<dbReference type="GO" id="GO:0003677">
    <property type="term" value="F:DNA binding"/>
    <property type="evidence" value="ECO:0007669"/>
    <property type="project" value="UniProtKB-KW"/>
</dbReference>
<dbReference type="CDD" id="cd07377">
    <property type="entry name" value="WHTH_GntR"/>
    <property type="match status" value="1"/>
</dbReference>
<dbReference type="InterPro" id="IPR036388">
    <property type="entry name" value="WH-like_DNA-bd_sf"/>
</dbReference>
<reference evidence="5 6" key="1">
    <citation type="submission" date="2015-09" db="EMBL/GenBank/DDBJ databases">
        <authorList>
            <consortium name="Pathogen Informatics"/>
        </authorList>
    </citation>
    <scope>NUCLEOTIDE SEQUENCE [LARGE SCALE GENOMIC DNA]</scope>
    <source>
        <strain evidence="5 6">2789STDY5834878</strain>
    </source>
</reference>
<dbReference type="GO" id="GO:0003700">
    <property type="term" value="F:DNA-binding transcription factor activity"/>
    <property type="evidence" value="ECO:0007669"/>
    <property type="project" value="InterPro"/>
</dbReference>
<organism evidence="5 6">
    <name type="scientific">Lachnospira eligens</name>
    <dbReference type="NCBI Taxonomy" id="39485"/>
    <lineage>
        <taxon>Bacteria</taxon>
        <taxon>Bacillati</taxon>
        <taxon>Bacillota</taxon>
        <taxon>Clostridia</taxon>
        <taxon>Lachnospirales</taxon>
        <taxon>Lachnospiraceae</taxon>
        <taxon>Lachnospira</taxon>
    </lineage>
</organism>